<sequence length="252" mass="26343">MTRVLVGGVTGRMGRAVIAAASDRDDVNIVAGVSRDPPGEIDGVPTESAADLEAALSEYDPDVLVDFSTPDASRTLVAACADADVACVVGTTGFDDDESVFREASESVPVLVASNFSRGVQALLRAVEGAVSDLPGYDVELTETHHNGKRDAPSGTAKTLLDRIAAAGGPDERVHGREGDAPRQPDEIGVHARRAGGIAGEHEVLIANDHEELRLSHRAADRGVFADGALDAAAWVTGRHPGRYEFSEVISE</sequence>
<dbReference type="GO" id="GO:0008839">
    <property type="term" value="F:4-hydroxy-tetrahydrodipicolinate reductase"/>
    <property type="evidence" value="ECO:0007669"/>
    <property type="project" value="UniProtKB-UniRule"/>
</dbReference>
<comment type="subunit">
    <text evidence="13">Homotetramer.</text>
</comment>
<evidence type="ECO:0000313" key="16">
    <source>
        <dbReference type="EMBL" id="EFW91880.1"/>
    </source>
</evidence>
<dbReference type="PATRIC" id="fig|797209.4.peg.2041"/>
<comment type="caution">
    <text evidence="13">Lacks conserved residue(s) required for the propagation of feature annotation.</text>
</comment>
<evidence type="ECO:0000313" key="18">
    <source>
        <dbReference type="Proteomes" id="UP000003751"/>
    </source>
</evidence>
<evidence type="ECO:0000259" key="14">
    <source>
        <dbReference type="Pfam" id="PF01113"/>
    </source>
</evidence>
<evidence type="ECO:0000259" key="15">
    <source>
        <dbReference type="Pfam" id="PF05173"/>
    </source>
</evidence>
<evidence type="ECO:0000256" key="11">
    <source>
        <dbReference type="ARBA" id="ARBA00049080"/>
    </source>
</evidence>
<dbReference type="eggNOG" id="arCOG04393">
    <property type="taxonomic scope" value="Archaea"/>
</dbReference>
<dbReference type="OrthoDB" id="195035at2157"/>
<dbReference type="InterPro" id="IPR022664">
    <property type="entry name" value="DapB_N_CS"/>
</dbReference>
<reference evidence="16 18" key="1">
    <citation type="journal article" date="2014" name="ISME J.">
        <title>Trehalose/2-sulfotrehalose biosynthesis and glycine-betaine uptake are widely spread mechanisms for osmoadaptation in the Halobacteriales.</title>
        <authorList>
            <person name="Youssef N.H."/>
            <person name="Savage-Ashlock K.N."/>
            <person name="McCully A.L."/>
            <person name="Luedtke B."/>
            <person name="Shaw E.I."/>
            <person name="Hoff W.D."/>
            <person name="Elshahed M.S."/>
        </authorList>
    </citation>
    <scope>NUCLEOTIDE SEQUENCE [LARGE SCALE GENOMIC DNA]</scope>
    <source>
        <strain evidence="16 18">DX253</strain>
    </source>
</reference>
<evidence type="ECO:0000256" key="10">
    <source>
        <dbReference type="ARBA" id="ARBA00038983"/>
    </source>
</evidence>
<feature type="domain" description="Dihydrodipicolinate reductase C-terminal" evidence="15">
    <location>
        <begin position="119"/>
        <end position="249"/>
    </location>
</feature>
<comment type="caution">
    <text evidence="13">Was originally thought to be a dihydrodipicolinate reductase (DHDPR), catalyzing the conversion of dihydrodipicolinate to tetrahydrodipicolinate. However, it was shown in E.coli that the substrate of the enzymatic reaction is not dihydrodipicolinate (DHDP) but in fact (2S,4S)-4-hydroxy-2,3,4,5-tetrahydrodipicolinic acid (HTPA), the product released by the DapA-catalyzed reaction.</text>
</comment>
<proteinExistence type="inferred from homology"/>
<comment type="catalytic activity">
    <reaction evidence="12 13">
        <text>(S)-2,3,4,5-tetrahydrodipicolinate + NAD(+) + H2O = (2S,4S)-4-hydroxy-2,3,4,5-tetrahydrodipicolinate + NADH + H(+)</text>
        <dbReference type="Rhea" id="RHEA:35323"/>
        <dbReference type="ChEBI" id="CHEBI:15377"/>
        <dbReference type="ChEBI" id="CHEBI:15378"/>
        <dbReference type="ChEBI" id="CHEBI:16845"/>
        <dbReference type="ChEBI" id="CHEBI:57540"/>
        <dbReference type="ChEBI" id="CHEBI:57945"/>
        <dbReference type="ChEBI" id="CHEBI:67139"/>
        <dbReference type="EC" id="1.17.1.8"/>
    </reaction>
</comment>
<evidence type="ECO:0000256" key="3">
    <source>
        <dbReference type="ARBA" id="ARBA00022605"/>
    </source>
</evidence>
<dbReference type="PANTHER" id="PTHR20836">
    <property type="entry name" value="DIHYDRODIPICOLINATE REDUCTASE"/>
    <property type="match status" value="1"/>
</dbReference>
<evidence type="ECO:0000256" key="5">
    <source>
        <dbReference type="ARBA" id="ARBA00022915"/>
    </source>
</evidence>
<dbReference type="Proteomes" id="UP000184203">
    <property type="component" value="Unassembled WGS sequence"/>
</dbReference>
<keyword evidence="4 13" id="KW-0521">NADP</keyword>
<feature type="binding site" evidence="13">
    <location>
        <begin position="155"/>
        <end position="156"/>
    </location>
    <ligand>
        <name>(S)-2,3,4,5-tetrahydrodipicolinate</name>
        <dbReference type="ChEBI" id="CHEBI:16845"/>
    </ligand>
</feature>
<dbReference type="HAMAP" id="MF_00102">
    <property type="entry name" value="DapB"/>
    <property type="match status" value="1"/>
</dbReference>
<dbReference type="GO" id="GO:0050661">
    <property type="term" value="F:NADP binding"/>
    <property type="evidence" value="ECO:0007669"/>
    <property type="project" value="UniProtKB-UniRule"/>
</dbReference>
<evidence type="ECO:0000256" key="4">
    <source>
        <dbReference type="ARBA" id="ARBA00022857"/>
    </source>
</evidence>
<evidence type="ECO:0000256" key="13">
    <source>
        <dbReference type="HAMAP-Rule" id="MF_00102"/>
    </source>
</evidence>
<dbReference type="InterPro" id="IPR022663">
    <property type="entry name" value="DapB_C"/>
</dbReference>
<evidence type="ECO:0000256" key="9">
    <source>
        <dbReference type="ARBA" id="ARBA00037922"/>
    </source>
</evidence>
<protein>
    <recommendedName>
        <fullName evidence="10 13">4-hydroxy-tetrahydrodipicolinate reductase</fullName>
        <shortName evidence="13">HTPA reductase</shortName>
        <ecNumber evidence="10 13">1.17.1.8</ecNumber>
    </recommendedName>
</protein>
<feature type="binding site" evidence="13">
    <location>
        <begin position="90"/>
        <end position="92"/>
    </location>
    <ligand>
        <name>NAD(+)</name>
        <dbReference type="ChEBI" id="CHEBI:57540"/>
    </ligand>
</feature>
<dbReference type="PIRSF" id="PIRSF000161">
    <property type="entry name" value="DHPR"/>
    <property type="match status" value="1"/>
</dbReference>
<dbReference type="InterPro" id="IPR023940">
    <property type="entry name" value="DHDPR_bac"/>
</dbReference>
<name>E7QTF1_HALPU</name>
<dbReference type="Proteomes" id="UP000003751">
    <property type="component" value="Unassembled WGS sequence"/>
</dbReference>
<dbReference type="SUPFAM" id="SSF55347">
    <property type="entry name" value="Glyceraldehyde-3-phosphate dehydrogenase-like, C-terminal domain"/>
    <property type="match status" value="1"/>
</dbReference>
<dbReference type="Gene3D" id="3.40.50.720">
    <property type="entry name" value="NAD(P)-binding Rossmann-like Domain"/>
    <property type="match status" value="1"/>
</dbReference>
<dbReference type="NCBIfam" id="TIGR00036">
    <property type="entry name" value="dapB"/>
    <property type="match status" value="1"/>
</dbReference>
<comment type="subcellular location">
    <subcellularLocation>
        <location evidence="13">Cytoplasm</location>
    </subcellularLocation>
</comment>
<keyword evidence="6 13" id="KW-0560">Oxidoreductase</keyword>
<feature type="binding site" evidence="13">
    <location>
        <begin position="8"/>
        <end position="13"/>
    </location>
    <ligand>
        <name>NAD(+)</name>
        <dbReference type="ChEBI" id="CHEBI:57540"/>
    </ligand>
</feature>
<keyword evidence="8 13" id="KW-0457">Lysine biosynthesis</keyword>
<accession>E7QTF1</accession>
<evidence type="ECO:0000256" key="12">
    <source>
        <dbReference type="ARBA" id="ARBA00049396"/>
    </source>
</evidence>
<dbReference type="EC" id="1.17.1.8" evidence="10 13"/>
<evidence type="ECO:0000256" key="6">
    <source>
        <dbReference type="ARBA" id="ARBA00023002"/>
    </source>
</evidence>
<reference evidence="17" key="3">
    <citation type="submission" date="2016-11" db="EMBL/GenBank/DDBJ databases">
        <authorList>
            <person name="Jaros S."/>
            <person name="Januszkiewicz K."/>
            <person name="Wedrychowicz H."/>
        </authorList>
    </citation>
    <scope>NUCLEOTIDE SEQUENCE [LARGE SCALE GENOMIC DNA]</scope>
    <source>
        <strain evidence="17">DX253</strain>
    </source>
</reference>
<dbReference type="Pfam" id="PF01113">
    <property type="entry name" value="DapB_N"/>
    <property type="match status" value="1"/>
</dbReference>
<comment type="function">
    <text evidence="13">Catalyzes the conversion of 4-hydroxy-tetrahydrodipicolinate (HTPA) to tetrahydrodipicolinate.</text>
</comment>
<evidence type="ECO:0000256" key="7">
    <source>
        <dbReference type="ARBA" id="ARBA00023027"/>
    </source>
</evidence>
<keyword evidence="2 13" id="KW-0963">Cytoplasm</keyword>
<feature type="domain" description="Dihydrodipicolinate reductase N-terminal" evidence="14">
    <location>
        <begin position="3"/>
        <end position="116"/>
    </location>
</feature>
<dbReference type="PROSITE" id="PS01298">
    <property type="entry name" value="DAPB"/>
    <property type="match status" value="1"/>
</dbReference>
<dbReference type="GO" id="GO:0009089">
    <property type="term" value="P:lysine biosynthetic process via diaminopimelate"/>
    <property type="evidence" value="ECO:0007669"/>
    <property type="project" value="UniProtKB-UniRule"/>
</dbReference>
<feature type="binding site" evidence="13">
    <location>
        <position position="146"/>
    </location>
    <ligand>
        <name>(S)-2,3,4,5-tetrahydrodipicolinate</name>
        <dbReference type="ChEBI" id="CHEBI:16845"/>
    </ligand>
</feature>
<evidence type="ECO:0000256" key="8">
    <source>
        <dbReference type="ARBA" id="ARBA00023154"/>
    </source>
</evidence>
<feature type="active site" description="Proton donor" evidence="13">
    <location>
        <position position="149"/>
    </location>
</feature>
<comment type="pathway">
    <text evidence="9 13">Amino-acid biosynthesis; L-lysine biosynthesis via DAP pathway; (S)-tetrahydrodipicolinate from L-aspartate: step 4/4.</text>
</comment>
<keyword evidence="19" id="KW-1185">Reference proteome</keyword>
<feature type="binding site" evidence="13">
    <location>
        <begin position="113"/>
        <end position="116"/>
    </location>
    <ligand>
        <name>NAD(+)</name>
        <dbReference type="ChEBI" id="CHEBI:57540"/>
    </ligand>
</feature>
<dbReference type="EMBL" id="AEMG01000009">
    <property type="protein sequence ID" value="EFW91880.1"/>
    <property type="molecule type" value="Genomic_DNA"/>
</dbReference>
<dbReference type="AlphaFoldDB" id="E7QTF1"/>
<keyword evidence="7 13" id="KW-0520">NAD</keyword>
<evidence type="ECO:0000313" key="17">
    <source>
        <dbReference type="EMBL" id="SHK81938.1"/>
    </source>
</evidence>
<keyword evidence="3 13" id="KW-0028">Amino-acid biosynthesis</keyword>
<dbReference type="GO" id="GO:0051287">
    <property type="term" value="F:NAD binding"/>
    <property type="evidence" value="ECO:0007669"/>
    <property type="project" value="UniProtKB-UniRule"/>
</dbReference>
<reference evidence="19" key="2">
    <citation type="submission" date="2016-11" db="EMBL/GenBank/DDBJ databases">
        <authorList>
            <person name="Varghese N."/>
            <person name="Submissions S."/>
        </authorList>
    </citation>
    <scope>NUCLEOTIDE SEQUENCE [LARGE SCALE GENOMIC DNA]</scope>
    <source>
        <strain evidence="19">DX253</strain>
    </source>
</reference>
<dbReference type="EMBL" id="FRAN01000003">
    <property type="protein sequence ID" value="SHK81938.1"/>
    <property type="molecule type" value="Genomic_DNA"/>
</dbReference>
<comment type="catalytic activity">
    <reaction evidence="11 13">
        <text>(S)-2,3,4,5-tetrahydrodipicolinate + NADP(+) + H2O = (2S,4S)-4-hydroxy-2,3,4,5-tetrahydrodipicolinate + NADPH + H(+)</text>
        <dbReference type="Rhea" id="RHEA:35331"/>
        <dbReference type="ChEBI" id="CHEBI:15377"/>
        <dbReference type="ChEBI" id="CHEBI:15378"/>
        <dbReference type="ChEBI" id="CHEBI:16845"/>
        <dbReference type="ChEBI" id="CHEBI:57783"/>
        <dbReference type="ChEBI" id="CHEBI:58349"/>
        <dbReference type="ChEBI" id="CHEBI:67139"/>
        <dbReference type="EC" id="1.17.1.8"/>
    </reaction>
</comment>
<evidence type="ECO:0000256" key="2">
    <source>
        <dbReference type="ARBA" id="ARBA00022490"/>
    </source>
</evidence>
<dbReference type="InterPro" id="IPR036291">
    <property type="entry name" value="NAD(P)-bd_dom_sf"/>
</dbReference>
<dbReference type="InterPro" id="IPR000846">
    <property type="entry name" value="DapB_N"/>
</dbReference>
<gene>
    <name evidence="13" type="primary">dapB</name>
    <name evidence="17" type="ORF">SAMN05444342_2282</name>
    <name evidence="16" type="ORF">ZOD2009_10395</name>
</gene>
<organism evidence="16 18">
    <name type="scientific">Haladaptatus paucihalophilus DX253</name>
    <dbReference type="NCBI Taxonomy" id="797209"/>
    <lineage>
        <taxon>Archaea</taxon>
        <taxon>Methanobacteriati</taxon>
        <taxon>Methanobacteriota</taxon>
        <taxon>Stenosarchaea group</taxon>
        <taxon>Halobacteria</taxon>
        <taxon>Halobacteriales</taxon>
        <taxon>Haladaptataceae</taxon>
        <taxon>Haladaptatus</taxon>
    </lineage>
</organism>
<dbReference type="UniPathway" id="UPA00034">
    <property type="reaction ID" value="UER00018"/>
</dbReference>
<dbReference type="GO" id="GO:0005737">
    <property type="term" value="C:cytoplasm"/>
    <property type="evidence" value="ECO:0007669"/>
    <property type="project" value="UniProtKB-SubCell"/>
</dbReference>
<evidence type="ECO:0000256" key="1">
    <source>
        <dbReference type="ARBA" id="ARBA00006642"/>
    </source>
</evidence>
<dbReference type="Gene3D" id="3.30.360.10">
    <property type="entry name" value="Dihydrodipicolinate Reductase, domain 2"/>
    <property type="match status" value="1"/>
</dbReference>
<dbReference type="Pfam" id="PF05173">
    <property type="entry name" value="DapB_C"/>
    <property type="match status" value="1"/>
</dbReference>
<keyword evidence="5 13" id="KW-0220">Diaminopimelate biosynthesis</keyword>
<evidence type="ECO:0000313" key="19">
    <source>
        <dbReference type="Proteomes" id="UP000184203"/>
    </source>
</evidence>
<dbReference type="GO" id="GO:0019877">
    <property type="term" value="P:diaminopimelate biosynthetic process"/>
    <property type="evidence" value="ECO:0007669"/>
    <property type="project" value="UniProtKB-UniRule"/>
</dbReference>
<dbReference type="STRING" id="797209.GCA_000376445_02716"/>
<dbReference type="GO" id="GO:0016726">
    <property type="term" value="F:oxidoreductase activity, acting on CH or CH2 groups, NAD or NADP as acceptor"/>
    <property type="evidence" value="ECO:0007669"/>
    <property type="project" value="UniProtKB-UniRule"/>
</dbReference>
<comment type="similarity">
    <text evidence="1 13">Belongs to the DapB family.</text>
</comment>
<feature type="active site" description="Proton donor/acceptor" evidence="13">
    <location>
        <position position="145"/>
    </location>
</feature>
<dbReference type="CDD" id="cd02274">
    <property type="entry name" value="DHDPR_N"/>
    <property type="match status" value="1"/>
</dbReference>
<dbReference type="SUPFAM" id="SSF51735">
    <property type="entry name" value="NAD(P)-binding Rossmann-fold domains"/>
    <property type="match status" value="1"/>
</dbReference>
<dbReference type="RefSeq" id="WP_007979473.1">
    <property type="nucleotide sequence ID" value="NZ_AEMG01000009.1"/>
</dbReference>
<dbReference type="PANTHER" id="PTHR20836:SF0">
    <property type="entry name" value="4-HYDROXY-TETRAHYDRODIPICOLINATE REDUCTASE 1, CHLOROPLASTIC-RELATED"/>
    <property type="match status" value="1"/>
</dbReference>